<evidence type="ECO:0000313" key="3">
    <source>
        <dbReference type="Proteomes" id="UP000242715"/>
    </source>
</evidence>
<dbReference type="InterPro" id="IPR003871">
    <property type="entry name" value="RFA1B/D_OB_1st"/>
</dbReference>
<protein>
    <recommendedName>
        <fullName evidence="1">Replication protein A 70 kDa DNA-binding subunit B/D first OB fold domain-containing protein</fullName>
    </recommendedName>
</protein>
<dbReference type="Pfam" id="PF02721">
    <property type="entry name" value="DUF223"/>
    <property type="match status" value="1"/>
</dbReference>
<evidence type="ECO:0000259" key="1">
    <source>
        <dbReference type="Pfam" id="PF02721"/>
    </source>
</evidence>
<dbReference type="InterPro" id="IPR012340">
    <property type="entry name" value="NA-bd_OB-fold"/>
</dbReference>
<dbReference type="Gene3D" id="2.40.50.140">
    <property type="entry name" value="Nucleic acid-binding proteins"/>
    <property type="match status" value="1"/>
</dbReference>
<gene>
    <name evidence="2" type="ORF">TSUD_91140</name>
</gene>
<feature type="domain" description="Replication protein A 70 kDa DNA-binding subunit B/D first OB fold" evidence="1">
    <location>
        <begin position="15"/>
        <end position="90"/>
    </location>
</feature>
<dbReference type="PANTHER" id="PTHR47165">
    <property type="entry name" value="OS03G0429900 PROTEIN"/>
    <property type="match status" value="1"/>
</dbReference>
<organism evidence="2 3">
    <name type="scientific">Trifolium subterraneum</name>
    <name type="common">Subterranean clover</name>
    <dbReference type="NCBI Taxonomy" id="3900"/>
    <lineage>
        <taxon>Eukaryota</taxon>
        <taxon>Viridiplantae</taxon>
        <taxon>Streptophyta</taxon>
        <taxon>Embryophyta</taxon>
        <taxon>Tracheophyta</taxon>
        <taxon>Spermatophyta</taxon>
        <taxon>Magnoliopsida</taxon>
        <taxon>eudicotyledons</taxon>
        <taxon>Gunneridae</taxon>
        <taxon>Pentapetalae</taxon>
        <taxon>rosids</taxon>
        <taxon>fabids</taxon>
        <taxon>Fabales</taxon>
        <taxon>Fabaceae</taxon>
        <taxon>Papilionoideae</taxon>
        <taxon>50 kb inversion clade</taxon>
        <taxon>NPAAA clade</taxon>
        <taxon>Hologalegina</taxon>
        <taxon>IRL clade</taxon>
        <taxon>Trifolieae</taxon>
        <taxon>Trifolium</taxon>
    </lineage>
</organism>
<dbReference type="SUPFAM" id="SSF50249">
    <property type="entry name" value="Nucleic acid-binding proteins"/>
    <property type="match status" value="1"/>
</dbReference>
<dbReference type="AlphaFoldDB" id="A0A2Z6P2P2"/>
<sequence length="137" mass="15548">MATQRDIVCDDIIFVNHSNTNGIYEVRVLRRWGVHGYSRPAMFSSVDMILIDKHGHKIQPTIPNDALSLFDEQIHEGRVYKMTDFTVSSILVQGVEHVTKILVNPLADEVINVRNGLLLYLGRSPNYGGFNFKGVEY</sequence>
<dbReference type="OrthoDB" id="1434329at2759"/>
<dbReference type="PANTHER" id="PTHR47165:SF4">
    <property type="entry name" value="OS03G0429900 PROTEIN"/>
    <property type="match status" value="1"/>
</dbReference>
<dbReference type="EMBL" id="DF974672">
    <property type="protein sequence ID" value="GAU49996.1"/>
    <property type="molecule type" value="Genomic_DNA"/>
</dbReference>
<keyword evidence="3" id="KW-1185">Reference proteome</keyword>
<name>A0A2Z6P2P2_TRISU</name>
<proteinExistence type="predicted"/>
<evidence type="ECO:0000313" key="2">
    <source>
        <dbReference type="EMBL" id="GAU49996.1"/>
    </source>
</evidence>
<reference evidence="3" key="1">
    <citation type="journal article" date="2017" name="Front. Plant Sci.">
        <title>Climate Clever Clovers: New Paradigm to Reduce the Environmental Footprint of Ruminants by Breeding Low Methanogenic Forages Utilizing Haplotype Variation.</title>
        <authorList>
            <person name="Kaur P."/>
            <person name="Appels R."/>
            <person name="Bayer P.E."/>
            <person name="Keeble-Gagnere G."/>
            <person name="Wang J."/>
            <person name="Hirakawa H."/>
            <person name="Shirasawa K."/>
            <person name="Vercoe P."/>
            <person name="Stefanova K."/>
            <person name="Durmic Z."/>
            <person name="Nichols P."/>
            <person name="Revell C."/>
            <person name="Isobe S.N."/>
            <person name="Edwards D."/>
            <person name="Erskine W."/>
        </authorList>
    </citation>
    <scope>NUCLEOTIDE SEQUENCE [LARGE SCALE GENOMIC DNA]</scope>
    <source>
        <strain evidence="3">cv. Daliak</strain>
    </source>
</reference>
<accession>A0A2Z6P2P2</accession>
<dbReference type="Proteomes" id="UP000242715">
    <property type="component" value="Unassembled WGS sequence"/>
</dbReference>